<comment type="caution">
    <text evidence="5">The sequence shown here is derived from an EMBL/GenBank/DDBJ whole genome shotgun (WGS) entry which is preliminary data.</text>
</comment>
<comment type="caution">
    <text evidence="1">Lacks conserved residue(s) required for the propagation of feature annotation.</text>
</comment>
<feature type="non-terminal residue" evidence="5">
    <location>
        <position position="229"/>
    </location>
</feature>
<feature type="domain" description="ShKT" evidence="4">
    <location>
        <begin position="195"/>
        <end position="229"/>
    </location>
</feature>
<dbReference type="InterPro" id="IPR003582">
    <property type="entry name" value="ShKT_dom"/>
</dbReference>
<protein>
    <recommendedName>
        <fullName evidence="4">ShKT domain-containing protein</fullName>
    </recommendedName>
</protein>
<dbReference type="Proteomes" id="UP001497623">
    <property type="component" value="Unassembled WGS sequence"/>
</dbReference>
<feature type="non-terminal residue" evidence="5">
    <location>
        <position position="1"/>
    </location>
</feature>
<feature type="disulfide bond" evidence="1">
    <location>
        <begin position="195"/>
        <end position="229"/>
    </location>
</feature>
<dbReference type="PROSITE" id="PS51670">
    <property type="entry name" value="SHKT"/>
    <property type="match status" value="1"/>
</dbReference>
<sequence length="229" mass="25035">QQSTMAVVTIYFFTVLAFLIVVDAGSIPRTGVVPKESRIYSVENQCDVVLQRVCGIHDGLCYQKGKCPAMMKEYEAINCGAECSCCVMMTFQDMLFDKLDNLQGELGNISETMQQWYSKDNTQTTGVEIMISAFPPTEAPSTETPLPESPPTEAPLTDALPTDALSTETPLTEAPTGWTAAPLTLSPTAPGTGECKDKISDCEILVNNGLCQKFMEYMQKICPYSCNFC</sequence>
<keyword evidence="6" id="KW-1185">Reference proteome</keyword>
<reference evidence="5 6" key="1">
    <citation type="submission" date="2024-05" db="EMBL/GenBank/DDBJ databases">
        <authorList>
            <person name="Wallberg A."/>
        </authorList>
    </citation>
    <scope>NUCLEOTIDE SEQUENCE [LARGE SCALE GENOMIC DNA]</scope>
</reference>
<evidence type="ECO:0000256" key="3">
    <source>
        <dbReference type="SAM" id="SignalP"/>
    </source>
</evidence>
<proteinExistence type="predicted"/>
<dbReference type="EMBL" id="CAXKWB010010641">
    <property type="protein sequence ID" value="CAL4098766.1"/>
    <property type="molecule type" value="Genomic_DNA"/>
</dbReference>
<feature type="chain" id="PRO_5043999422" description="ShKT domain-containing protein" evidence="3">
    <location>
        <begin position="25"/>
        <end position="229"/>
    </location>
</feature>
<evidence type="ECO:0000313" key="6">
    <source>
        <dbReference type="Proteomes" id="UP001497623"/>
    </source>
</evidence>
<gene>
    <name evidence="5" type="ORF">MNOR_LOCUS16322</name>
</gene>
<evidence type="ECO:0000259" key="4">
    <source>
        <dbReference type="PROSITE" id="PS51670"/>
    </source>
</evidence>
<evidence type="ECO:0000256" key="2">
    <source>
        <dbReference type="SAM" id="MobiDB-lite"/>
    </source>
</evidence>
<dbReference type="SMART" id="SM00254">
    <property type="entry name" value="ShKT"/>
    <property type="match status" value="1"/>
</dbReference>
<dbReference type="Gene3D" id="1.10.10.1940">
    <property type="match status" value="1"/>
</dbReference>
<accession>A0AAV2QSB1</accession>
<keyword evidence="1" id="KW-1015">Disulfide bond</keyword>
<name>A0AAV2QSB1_MEGNR</name>
<feature type="region of interest" description="Disordered" evidence="2">
    <location>
        <begin position="136"/>
        <end position="159"/>
    </location>
</feature>
<organism evidence="5 6">
    <name type="scientific">Meganyctiphanes norvegica</name>
    <name type="common">Northern krill</name>
    <name type="synonym">Thysanopoda norvegica</name>
    <dbReference type="NCBI Taxonomy" id="48144"/>
    <lineage>
        <taxon>Eukaryota</taxon>
        <taxon>Metazoa</taxon>
        <taxon>Ecdysozoa</taxon>
        <taxon>Arthropoda</taxon>
        <taxon>Crustacea</taxon>
        <taxon>Multicrustacea</taxon>
        <taxon>Malacostraca</taxon>
        <taxon>Eumalacostraca</taxon>
        <taxon>Eucarida</taxon>
        <taxon>Euphausiacea</taxon>
        <taxon>Euphausiidae</taxon>
        <taxon>Meganyctiphanes</taxon>
    </lineage>
</organism>
<dbReference type="Pfam" id="PF01549">
    <property type="entry name" value="ShK"/>
    <property type="match status" value="1"/>
</dbReference>
<dbReference type="AlphaFoldDB" id="A0AAV2QSB1"/>
<feature type="signal peptide" evidence="3">
    <location>
        <begin position="1"/>
        <end position="24"/>
    </location>
</feature>
<feature type="compositionally biased region" description="Low complexity" evidence="2">
    <location>
        <begin position="136"/>
        <end position="146"/>
    </location>
</feature>
<evidence type="ECO:0000313" key="5">
    <source>
        <dbReference type="EMBL" id="CAL4098766.1"/>
    </source>
</evidence>
<evidence type="ECO:0000256" key="1">
    <source>
        <dbReference type="PROSITE-ProRule" id="PRU01005"/>
    </source>
</evidence>
<keyword evidence="3" id="KW-0732">Signal</keyword>